<dbReference type="AlphaFoldDB" id="A0A8H3FB72"/>
<accession>A0A8H3FB72</accession>
<dbReference type="GO" id="GO:0005739">
    <property type="term" value="C:mitochondrion"/>
    <property type="evidence" value="ECO:0007669"/>
    <property type="project" value="UniProtKB-SubCell"/>
</dbReference>
<dbReference type="GO" id="GO:0005783">
    <property type="term" value="C:endoplasmic reticulum"/>
    <property type="evidence" value="ECO:0007669"/>
    <property type="project" value="UniProtKB-SubCell"/>
</dbReference>
<evidence type="ECO:0000256" key="2">
    <source>
        <dbReference type="ARBA" id="ARBA00004240"/>
    </source>
</evidence>
<evidence type="ECO:0000256" key="1">
    <source>
        <dbReference type="ARBA" id="ARBA00004173"/>
    </source>
</evidence>
<keyword evidence="5" id="KW-0496">Mitochondrion</keyword>
<evidence type="ECO:0000256" key="5">
    <source>
        <dbReference type="ARBA" id="ARBA00023128"/>
    </source>
</evidence>
<evidence type="ECO:0000313" key="8">
    <source>
        <dbReference type="EMBL" id="CAF9920399.1"/>
    </source>
</evidence>
<sequence>MDIDIKLTPQSGELGPQHNRHGQTGTREVVTELEIGRSTFVTLRVRTVQYGVYKGQTAALIVLDFILRSPAGPKRIRHFNVKVTFRNKNYRRDKFAPRVLFLMPEDEIGSMIAAEHSSDEINSIAEIHGWKSGSEGQTDNVMVWDCPEPTGSGRRIAHRCNGVIIVAYECSESFQADVNLYVDCGMRAATRKIFEYIPLFGSIGKDDPLLFDPSKPFGLQYHGVEDLSNIDPHDLIYASRYEAEQTMIRAASQPRPPREDKNQSKEMLTGMTIRVTNIPSNFSTTNVQLILDSSAPGSIVVCSLAPDIASSGQEPPQVATITSSTISEALSHLHSSYVKRVYYEDNNIGKGHVLLDRAFLGMTVLYDPDVEHPGSCLLDLVAIHGLNGHPFGSWRAKDGFMWLRDGLPQHLKKTRIMIYGHNTSLYRSASFADMIDHGKTLLQCIKLARPEIARKRPLVVLGQSLGGLLIKQAIVLDSRMDADLRSMTDNLRGMLLLGTPHRGLKAEHLLAMAESQPNEDFIHSLEEESPALRDLHQDFVHAVHGKKFTICSWYETHESPTAQRTGDSFRMTGPPARLVSLSSATNAVPWEQPSDQYPMHRTHSAMAKLEEGSTDYKSITSQLANLEYAIANEANVL</sequence>
<evidence type="ECO:0000313" key="9">
    <source>
        <dbReference type="Proteomes" id="UP000664169"/>
    </source>
</evidence>
<proteinExistence type="predicted"/>
<name>A0A8H3FB72_9LECA</name>
<comment type="subcellular location">
    <subcellularLocation>
        <location evidence="2">Endoplasmic reticulum</location>
    </subcellularLocation>
    <subcellularLocation>
        <location evidence="3">Membrane</location>
    </subcellularLocation>
    <subcellularLocation>
        <location evidence="1">Mitochondrion</location>
    </subcellularLocation>
</comment>
<evidence type="ECO:0000256" key="7">
    <source>
        <dbReference type="SAM" id="MobiDB-lite"/>
    </source>
</evidence>
<evidence type="ECO:0000256" key="3">
    <source>
        <dbReference type="ARBA" id="ARBA00004370"/>
    </source>
</evidence>
<dbReference type="EMBL" id="CAJPDQ010000015">
    <property type="protein sequence ID" value="CAF9920399.1"/>
    <property type="molecule type" value="Genomic_DNA"/>
</dbReference>
<evidence type="ECO:0008006" key="10">
    <source>
        <dbReference type="Google" id="ProtNLM"/>
    </source>
</evidence>
<keyword evidence="9" id="KW-1185">Reference proteome</keyword>
<dbReference type="InterPro" id="IPR029058">
    <property type="entry name" value="AB_hydrolase_fold"/>
</dbReference>
<organism evidence="8 9">
    <name type="scientific">Gomphillus americanus</name>
    <dbReference type="NCBI Taxonomy" id="1940652"/>
    <lineage>
        <taxon>Eukaryota</taxon>
        <taxon>Fungi</taxon>
        <taxon>Dikarya</taxon>
        <taxon>Ascomycota</taxon>
        <taxon>Pezizomycotina</taxon>
        <taxon>Lecanoromycetes</taxon>
        <taxon>OSLEUM clade</taxon>
        <taxon>Ostropomycetidae</taxon>
        <taxon>Ostropales</taxon>
        <taxon>Graphidaceae</taxon>
        <taxon>Gomphilloideae</taxon>
        <taxon>Gomphillus</taxon>
    </lineage>
</organism>
<dbReference type="GO" id="GO:0016020">
    <property type="term" value="C:membrane"/>
    <property type="evidence" value="ECO:0007669"/>
    <property type="project" value="UniProtKB-SubCell"/>
</dbReference>
<evidence type="ECO:0000256" key="6">
    <source>
        <dbReference type="ARBA" id="ARBA00023136"/>
    </source>
</evidence>
<dbReference type="OrthoDB" id="7464126at2759"/>
<protein>
    <recommendedName>
        <fullName evidence="10">DUF676 domain-containing protein</fullName>
    </recommendedName>
</protein>
<dbReference type="Proteomes" id="UP000664169">
    <property type="component" value="Unassembled WGS sequence"/>
</dbReference>
<dbReference type="SUPFAM" id="SSF53474">
    <property type="entry name" value="alpha/beta-Hydrolases"/>
    <property type="match status" value="1"/>
</dbReference>
<dbReference type="InterPro" id="IPR052374">
    <property type="entry name" value="SERAC1"/>
</dbReference>
<keyword evidence="4" id="KW-0256">Endoplasmic reticulum</keyword>
<feature type="region of interest" description="Disordered" evidence="7">
    <location>
        <begin position="1"/>
        <end position="25"/>
    </location>
</feature>
<dbReference type="Gene3D" id="3.40.50.1820">
    <property type="entry name" value="alpha/beta hydrolase"/>
    <property type="match status" value="1"/>
</dbReference>
<reference evidence="8" key="1">
    <citation type="submission" date="2021-03" db="EMBL/GenBank/DDBJ databases">
        <authorList>
            <person name="Tagirdzhanova G."/>
        </authorList>
    </citation>
    <scope>NUCLEOTIDE SEQUENCE</scope>
</reference>
<evidence type="ECO:0000256" key="4">
    <source>
        <dbReference type="ARBA" id="ARBA00022824"/>
    </source>
</evidence>
<keyword evidence="6" id="KW-0472">Membrane</keyword>
<dbReference type="PANTHER" id="PTHR48182">
    <property type="entry name" value="PROTEIN SERAC1"/>
    <property type="match status" value="1"/>
</dbReference>
<gene>
    <name evidence="8" type="ORF">GOMPHAMPRED_002077</name>
</gene>
<comment type="caution">
    <text evidence="8">The sequence shown here is derived from an EMBL/GenBank/DDBJ whole genome shotgun (WGS) entry which is preliminary data.</text>
</comment>
<dbReference type="PANTHER" id="PTHR48182:SF2">
    <property type="entry name" value="PROTEIN SERAC1"/>
    <property type="match status" value="1"/>
</dbReference>